<sequence>MKKKDVVFHGNSEKQLHKFPQTKLEKIVYSLVQLQHGMKASLKTKPLHGLGDGVMEFVQNGKPAYRCVYVVLDDVIHVLHAFVKTSDGTDSKHENTIKERYKNIKKG</sequence>
<dbReference type="RefSeq" id="WP_176703189.1">
    <property type="nucleotide sequence ID" value="NZ_CP097212.1"/>
</dbReference>
<evidence type="ECO:0000313" key="2">
    <source>
        <dbReference type="EMBL" id="MDH1507561.1"/>
    </source>
</evidence>
<gene>
    <name evidence="2" type="ORF">N5I20_21190</name>
</gene>
<dbReference type="EMBL" id="JAOCIZ010000133">
    <property type="protein sequence ID" value="MDH1507561.1"/>
    <property type="molecule type" value="Genomic_DNA"/>
</dbReference>
<keyword evidence="3" id="KW-0614">Plasmid</keyword>
<dbReference type="Pfam" id="PF05973">
    <property type="entry name" value="Gp49"/>
    <property type="match status" value="1"/>
</dbReference>
<accession>A0A9Q7WBV7</accession>
<dbReference type="AlphaFoldDB" id="A0A9Q7WBV7"/>
<protein>
    <submittedName>
        <fullName evidence="3">Phage derived protein Gp49-like (DUF891)</fullName>
    </submittedName>
    <submittedName>
        <fullName evidence="2">Type II toxin-antitoxin system RelE/ParE family toxin</fullName>
    </submittedName>
</protein>
<dbReference type="EMBL" id="LT635652">
    <property type="protein sequence ID" value="SGZ37739.1"/>
    <property type="molecule type" value="Genomic_DNA"/>
</dbReference>
<name>A0A9Q7WBV7_AERCA</name>
<evidence type="ECO:0000256" key="1">
    <source>
        <dbReference type="SAM" id="MobiDB-lite"/>
    </source>
</evidence>
<dbReference type="Proteomes" id="UP001161704">
    <property type="component" value="Unassembled WGS sequence"/>
</dbReference>
<proteinExistence type="predicted"/>
<reference evidence="3" key="2">
    <citation type="submission" date="2016-11" db="EMBL/GenBank/DDBJ databases">
        <authorList>
            <person name="Informatics P."/>
        </authorList>
    </citation>
    <scope>NUCLEOTIDE SEQUENCE</scope>
    <source>
        <strain evidence="3">9789_1_13</strain>
        <plasmid evidence="3">9789_1_13</plasmid>
    </source>
</reference>
<reference evidence="2" key="3">
    <citation type="submission" date="2022-09" db="EMBL/GenBank/DDBJ databases">
        <title>Intensive care unit water sources are persistently colonized with multi-drug resistant bacteria and are the site of extensive horizontal gene transfer of antibiotic resistance genes.</title>
        <authorList>
            <person name="Diorio-Toth L."/>
        </authorList>
    </citation>
    <scope>NUCLEOTIDE SEQUENCE</scope>
    <source>
        <strain evidence="2">GD03710</strain>
    </source>
</reference>
<evidence type="ECO:0000313" key="3">
    <source>
        <dbReference type="EMBL" id="SGZ37739.1"/>
    </source>
</evidence>
<feature type="region of interest" description="Disordered" evidence="1">
    <location>
        <begin position="87"/>
        <end position="107"/>
    </location>
</feature>
<reference evidence="3" key="1">
    <citation type="submission" date="2016-11" db="EMBL/GenBank/DDBJ databases">
        <title>Aeromonas genus plasmids.</title>
        <authorList>
            <person name="Klemm E.J."/>
            <person name="Page A.J."/>
        </authorList>
    </citation>
    <scope>NUCLEOTIDE SEQUENCE</scope>
    <source>
        <strain evidence="3">9789_1_13</strain>
        <plasmid evidence="3">9789_1_13</plasmid>
    </source>
</reference>
<organism evidence="3">
    <name type="scientific">Aeromonas caviae</name>
    <name type="common">Aeromonas punctata</name>
    <dbReference type="NCBI Taxonomy" id="648"/>
    <lineage>
        <taxon>Bacteria</taxon>
        <taxon>Pseudomonadati</taxon>
        <taxon>Pseudomonadota</taxon>
        <taxon>Gammaproteobacteria</taxon>
        <taxon>Aeromonadales</taxon>
        <taxon>Aeromonadaceae</taxon>
        <taxon>Aeromonas</taxon>
    </lineage>
</organism>
<geneLocation type="plasmid" evidence="3">
    <name>9789_1_13</name>
</geneLocation>
<dbReference type="InterPro" id="IPR009241">
    <property type="entry name" value="HigB-like"/>
</dbReference>